<proteinExistence type="inferred from homology"/>
<dbReference type="GO" id="GO:0016987">
    <property type="term" value="F:sigma factor activity"/>
    <property type="evidence" value="ECO:0007669"/>
    <property type="project" value="UniProtKB-KW"/>
</dbReference>
<keyword evidence="2 6" id="KW-0805">Transcription regulation</keyword>
<dbReference type="PANTHER" id="PTHR43133">
    <property type="entry name" value="RNA POLYMERASE ECF-TYPE SIGMA FACTO"/>
    <property type="match status" value="1"/>
</dbReference>
<dbReference type="Gene3D" id="1.10.1740.10">
    <property type="match status" value="1"/>
</dbReference>
<dbReference type="GO" id="GO:0006352">
    <property type="term" value="P:DNA-templated transcription initiation"/>
    <property type="evidence" value="ECO:0007669"/>
    <property type="project" value="InterPro"/>
</dbReference>
<dbReference type="InterPro" id="IPR013325">
    <property type="entry name" value="RNA_pol_sigma_r2"/>
</dbReference>
<dbReference type="InterPro" id="IPR036388">
    <property type="entry name" value="WH-like_DNA-bd_sf"/>
</dbReference>
<dbReference type="GO" id="GO:0003677">
    <property type="term" value="F:DNA binding"/>
    <property type="evidence" value="ECO:0007669"/>
    <property type="project" value="UniProtKB-KW"/>
</dbReference>
<comment type="similarity">
    <text evidence="1 6">Belongs to the sigma-70 factor family. ECF subfamily.</text>
</comment>
<protein>
    <recommendedName>
        <fullName evidence="6">RNA polymerase sigma factor</fullName>
    </recommendedName>
</protein>
<evidence type="ECO:0000256" key="2">
    <source>
        <dbReference type="ARBA" id="ARBA00023015"/>
    </source>
</evidence>
<evidence type="ECO:0000256" key="3">
    <source>
        <dbReference type="ARBA" id="ARBA00023082"/>
    </source>
</evidence>
<dbReference type="AlphaFoldDB" id="A0A1A9I500"/>
<reference evidence="9 10" key="1">
    <citation type="submission" date="2016-05" db="EMBL/GenBank/DDBJ databases">
        <title>Niabella ginsenosidivorans BS26 whole genome sequencing.</title>
        <authorList>
            <person name="Im W.T."/>
            <person name="Siddiqi M.Z."/>
        </authorList>
    </citation>
    <scope>NUCLEOTIDE SEQUENCE [LARGE SCALE GENOMIC DNA]</scope>
    <source>
        <strain evidence="9 10">BS26</strain>
    </source>
</reference>
<dbReference type="InterPro" id="IPR039425">
    <property type="entry name" value="RNA_pol_sigma-70-like"/>
</dbReference>
<keyword evidence="3 6" id="KW-0731">Sigma factor</keyword>
<dbReference type="SUPFAM" id="SSF88946">
    <property type="entry name" value="Sigma2 domain of RNA polymerase sigma factors"/>
    <property type="match status" value="1"/>
</dbReference>
<dbReference type="EMBL" id="CP015772">
    <property type="protein sequence ID" value="ANH81762.1"/>
    <property type="molecule type" value="Genomic_DNA"/>
</dbReference>
<evidence type="ECO:0000259" key="7">
    <source>
        <dbReference type="Pfam" id="PF04542"/>
    </source>
</evidence>
<dbReference type="STRING" id="1176587.A8C56_12910"/>
<evidence type="ECO:0000313" key="9">
    <source>
        <dbReference type="EMBL" id="ANH81762.1"/>
    </source>
</evidence>
<dbReference type="InterPro" id="IPR014284">
    <property type="entry name" value="RNA_pol_sigma-70_dom"/>
</dbReference>
<evidence type="ECO:0000256" key="4">
    <source>
        <dbReference type="ARBA" id="ARBA00023125"/>
    </source>
</evidence>
<accession>A0A1A9I500</accession>
<name>A0A1A9I500_9BACT</name>
<dbReference type="Pfam" id="PF04542">
    <property type="entry name" value="Sigma70_r2"/>
    <property type="match status" value="1"/>
</dbReference>
<evidence type="ECO:0000259" key="8">
    <source>
        <dbReference type="Pfam" id="PF08281"/>
    </source>
</evidence>
<dbReference type="PROSITE" id="PS01063">
    <property type="entry name" value="SIGMA70_ECF"/>
    <property type="match status" value="1"/>
</dbReference>
<evidence type="ECO:0000313" key="10">
    <source>
        <dbReference type="Proteomes" id="UP000077667"/>
    </source>
</evidence>
<dbReference type="PANTHER" id="PTHR43133:SF8">
    <property type="entry name" value="RNA POLYMERASE SIGMA FACTOR HI_1459-RELATED"/>
    <property type="match status" value="1"/>
</dbReference>
<feature type="domain" description="RNA polymerase sigma-70 region 2" evidence="7">
    <location>
        <begin position="6"/>
        <end position="73"/>
    </location>
</feature>
<evidence type="ECO:0000256" key="1">
    <source>
        <dbReference type="ARBA" id="ARBA00010641"/>
    </source>
</evidence>
<dbReference type="RefSeq" id="WP_067756689.1">
    <property type="nucleotide sequence ID" value="NZ_CP015772.1"/>
</dbReference>
<evidence type="ECO:0000256" key="6">
    <source>
        <dbReference type="RuleBase" id="RU000716"/>
    </source>
</evidence>
<feature type="domain" description="RNA polymerase sigma factor 70 region 4 type 2" evidence="8">
    <location>
        <begin position="98"/>
        <end position="147"/>
    </location>
</feature>
<dbReference type="InterPro" id="IPR007627">
    <property type="entry name" value="RNA_pol_sigma70_r2"/>
</dbReference>
<dbReference type="Proteomes" id="UP000077667">
    <property type="component" value="Chromosome"/>
</dbReference>
<gene>
    <name evidence="9" type="ORF">A8C56_12910</name>
</gene>
<dbReference type="SUPFAM" id="SSF88659">
    <property type="entry name" value="Sigma3 and sigma4 domains of RNA polymerase sigma factors"/>
    <property type="match status" value="1"/>
</dbReference>
<dbReference type="InterPro" id="IPR000838">
    <property type="entry name" value="RNA_pol_sigma70_ECF_CS"/>
</dbReference>
<keyword evidence="10" id="KW-1185">Reference proteome</keyword>
<dbReference type="InterPro" id="IPR013324">
    <property type="entry name" value="RNA_pol_sigma_r3/r4-like"/>
</dbReference>
<evidence type="ECO:0000256" key="5">
    <source>
        <dbReference type="ARBA" id="ARBA00023163"/>
    </source>
</evidence>
<dbReference type="KEGG" id="nia:A8C56_12910"/>
<dbReference type="InterPro" id="IPR013249">
    <property type="entry name" value="RNA_pol_sigma70_r4_t2"/>
</dbReference>
<sequence length="156" mass="18455">MKFESIYKQYWQPIFRLCMGYINDSARAQDLTQETFIIVWKSLPKFRQEASLSTWIFRIAVNLCLRQLKIEKRIPQGQLPEQVKDEDTVNREPQVAFLYQCIAELPETDRIIISLELENVKQAEIAVITGLSEGNVRIRIHRIKERLSKKFKGYEH</sequence>
<keyword evidence="4 6" id="KW-0238">DNA-binding</keyword>
<dbReference type="Gene3D" id="1.10.10.10">
    <property type="entry name" value="Winged helix-like DNA-binding domain superfamily/Winged helix DNA-binding domain"/>
    <property type="match status" value="1"/>
</dbReference>
<dbReference type="OrthoDB" id="9780326at2"/>
<organism evidence="9 10">
    <name type="scientific">Niabella ginsenosidivorans</name>
    <dbReference type="NCBI Taxonomy" id="1176587"/>
    <lineage>
        <taxon>Bacteria</taxon>
        <taxon>Pseudomonadati</taxon>
        <taxon>Bacteroidota</taxon>
        <taxon>Chitinophagia</taxon>
        <taxon>Chitinophagales</taxon>
        <taxon>Chitinophagaceae</taxon>
        <taxon>Niabella</taxon>
    </lineage>
</organism>
<keyword evidence="5 6" id="KW-0804">Transcription</keyword>
<dbReference type="Pfam" id="PF08281">
    <property type="entry name" value="Sigma70_r4_2"/>
    <property type="match status" value="1"/>
</dbReference>
<dbReference type="NCBIfam" id="TIGR02937">
    <property type="entry name" value="sigma70-ECF"/>
    <property type="match status" value="1"/>
</dbReference>